<proteinExistence type="predicted"/>
<dbReference type="Gene3D" id="2.40.370.10">
    <property type="entry name" value="AttH-like domain"/>
    <property type="match status" value="1"/>
</dbReference>
<evidence type="ECO:0000313" key="2">
    <source>
        <dbReference type="Proteomes" id="UP000015103"/>
    </source>
</evidence>
<dbReference type="VEuPathDB" id="VectorBase:RPRC004157"/>
<dbReference type="HOGENOM" id="CLU_614389_0_0_1"/>
<dbReference type="SUPFAM" id="SSF159245">
    <property type="entry name" value="AttH-like"/>
    <property type="match status" value="1"/>
</dbReference>
<evidence type="ECO:0008006" key="3">
    <source>
        <dbReference type="Google" id="ProtNLM"/>
    </source>
</evidence>
<sequence length="446" mass="50725">MNTPNKEHLSKNDAVRIPLNKESSYEWWYFDGQSDDGTAFQLHFQCPAKSYINSKACVQIRIRKPNGMIISEELFVDDGDFYADENSCNVKIGKSTLHGGPSTYEIYITTGSLSAKLTYENHCQSLSGPDSSDSPPYLSWFVEIPYGKVTGSLIYDNKEHDFKGNGYHDHNWGEGDLGQVMEEWYWGRVSINDYTIVFANLRPKNTNFPVFLFLLKNGKLIEEHLSFSKDATVSVTPSELYKNSAGKYQPGVLQVSWEKATNIWNKHDEEKRNKLINNKPGGEILKWSQKEGWRKIEGIDFISAPNGILSSNNGETIYSAIWGGGYILKIKCQDNIATSTKKLQLEFHPDNIKWSKNKDNIVVCGQKMPMKDLLTAIELLPDYEIPFQVDIVDTSLLTKKTIISDKIYNSFCSATGAIEINNEYWLTSFRCKKIAIYKKDDLNNSN</sequence>
<protein>
    <recommendedName>
        <fullName evidence="3">AttH domain-containing protein</fullName>
    </recommendedName>
</protein>
<dbReference type="SUPFAM" id="SSF63825">
    <property type="entry name" value="YWTD domain"/>
    <property type="match status" value="1"/>
</dbReference>
<reference evidence="1" key="1">
    <citation type="submission" date="2015-05" db="UniProtKB">
        <authorList>
            <consortium name="EnsemblMetazoa"/>
        </authorList>
    </citation>
    <scope>IDENTIFICATION</scope>
</reference>
<dbReference type="InterPro" id="IPR023374">
    <property type="entry name" value="AttH-like_dom_sf"/>
</dbReference>
<name>T1HJD4_RHOPR</name>
<keyword evidence="2" id="KW-1185">Reference proteome</keyword>
<dbReference type="InterPro" id="IPR011042">
    <property type="entry name" value="6-blade_b-propeller_TolB-like"/>
</dbReference>
<accession>T1HJD4</accession>
<dbReference type="Gene3D" id="2.120.10.30">
    <property type="entry name" value="TolB, C-terminal domain"/>
    <property type="match status" value="1"/>
</dbReference>
<evidence type="ECO:0000313" key="1">
    <source>
        <dbReference type="EnsemblMetazoa" id="RPRC004157-PA"/>
    </source>
</evidence>
<organism evidence="1 2">
    <name type="scientific">Rhodnius prolixus</name>
    <name type="common">Triatomid bug</name>
    <dbReference type="NCBI Taxonomy" id="13249"/>
    <lineage>
        <taxon>Eukaryota</taxon>
        <taxon>Metazoa</taxon>
        <taxon>Ecdysozoa</taxon>
        <taxon>Arthropoda</taxon>
        <taxon>Hexapoda</taxon>
        <taxon>Insecta</taxon>
        <taxon>Pterygota</taxon>
        <taxon>Neoptera</taxon>
        <taxon>Paraneoptera</taxon>
        <taxon>Hemiptera</taxon>
        <taxon>Heteroptera</taxon>
        <taxon>Panheteroptera</taxon>
        <taxon>Cimicomorpha</taxon>
        <taxon>Reduviidae</taxon>
        <taxon>Triatominae</taxon>
        <taxon>Rhodnius</taxon>
    </lineage>
</organism>
<dbReference type="STRING" id="13249.T1HJD4"/>
<dbReference type="Proteomes" id="UP000015103">
    <property type="component" value="Unassembled WGS sequence"/>
</dbReference>
<dbReference type="InParanoid" id="T1HJD4"/>
<dbReference type="EnsemblMetazoa" id="RPRC004157-RA">
    <property type="protein sequence ID" value="RPRC004157-PA"/>
    <property type="gene ID" value="RPRC004157"/>
</dbReference>
<dbReference type="AlphaFoldDB" id="T1HJD4"/>
<dbReference type="EMBL" id="ACPB03031580">
    <property type="status" value="NOT_ANNOTATED_CDS"/>
    <property type="molecule type" value="Genomic_DNA"/>
</dbReference>
<dbReference type="EMBL" id="ACPB03031581">
    <property type="status" value="NOT_ANNOTATED_CDS"/>
    <property type="molecule type" value="Genomic_DNA"/>
</dbReference>